<dbReference type="EMBL" id="CP039393">
    <property type="protein sequence ID" value="QCD36543.1"/>
    <property type="molecule type" value="Genomic_DNA"/>
</dbReference>
<gene>
    <name evidence="1" type="ORF">E7746_11950</name>
</gene>
<dbReference type="KEGG" id="mgod:E7746_11950"/>
<dbReference type="Gene3D" id="3.30.420.240">
    <property type="match status" value="1"/>
</dbReference>
<accession>A0A4P7VQI6</accession>
<dbReference type="RefSeq" id="WP_136410948.1">
    <property type="nucleotide sequence ID" value="NZ_CP039393.1"/>
</dbReference>
<reference evidence="1 2" key="1">
    <citation type="submission" date="2019-02" db="EMBL/GenBank/DDBJ databases">
        <title>Isolation and identification of novel species under the genus Muribaculum.</title>
        <authorList>
            <person name="Miyake S."/>
            <person name="Ding Y."/>
            <person name="Low A."/>
            <person name="Soh M."/>
            <person name="Seedorf H."/>
        </authorList>
    </citation>
    <scope>NUCLEOTIDE SEQUENCE [LARGE SCALE GENOMIC DNA]</scope>
    <source>
        <strain evidence="1 2">TLL-A4</strain>
    </source>
</reference>
<sequence length="634" mass="71777">MEGVNIDEILRENVRRNRSRVVDYDPIRGIGCLGVRREVDSPDSHLPELVPEAMLDDRCYIAASGDAVGWVKLRSIYDFEYWAAKCVKIKDKLTGRDVPFVLNRPQRRVLGVLEKQRLAGRPLRLIMLKARQWGGSTLVQMYMAWIQCTQCRNWHSLICAHVKDTAASIRGMYTKMLACYPQEYWAEESPPQFRPYERSINTRVISGRDCRVTVGSSEGQEAVRGSDYAMAHLSEVAFWPDTAMRSPEGFIRAVCGGIARAPLTLIVLESTANGVGNYFHAEWLRSVRGESDKAAVFVPWTEIDIYADEVRDAAALWEAMDDYERKLWDDGCTLEQIQWYHDKRREYPSRELMAAEYPLDDVEAFANTGYGVFGIDLVSRLRERCLPPVAVGDVTALSLKGFGALEGVRFVADSRGPLKVWHFPDNGMSRWNNRYVVAVDIGGRSAASDFSVIAVIDRMGASGKPEIAAQWRGHIDHDLLTWRAASIAQWYDSALLVIESNTLETENTDGEHSLYMLSELNHVYPNLYRRPLLDSVRGGEELRVGFHTNRSTKSIVINHLIGVVRDDAYVERDVDACDELAVYECRQSGRFAAKPGHHDDILMTRAIGLYVASGMPEPVLRRRSPFSRRYVKIV</sequence>
<organism evidence="1 2">
    <name type="scientific">Muribaculum gordoncarteri</name>
    <dbReference type="NCBI Taxonomy" id="2530390"/>
    <lineage>
        <taxon>Bacteria</taxon>
        <taxon>Pseudomonadati</taxon>
        <taxon>Bacteroidota</taxon>
        <taxon>Bacteroidia</taxon>
        <taxon>Bacteroidales</taxon>
        <taxon>Muribaculaceae</taxon>
        <taxon>Muribaculum</taxon>
    </lineage>
</organism>
<dbReference type="Proteomes" id="UP000297031">
    <property type="component" value="Chromosome"/>
</dbReference>
<keyword evidence="2" id="KW-1185">Reference proteome</keyword>
<proteinExistence type="predicted"/>
<dbReference type="InterPro" id="IPR027417">
    <property type="entry name" value="P-loop_NTPase"/>
</dbReference>
<evidence type="ECO:0000313" key="2">
    <source>
        <dbReference type="Proteomes" id="UP000297031"/>
    </source>
</evidence>
<protein>
    <recommendedName>
        <fullName evidence="3">Terminase</fullName>
    </recommendedName>
</protein>
<evidence type="ECO:0000313" key="1">
    <source>
        <dbReference type="EMBL" id="QCD36543.1"/>
    </source>
</evidence>
<name>A0A4P7VQI6_9BACT</name>
<dbReference type="OrthoDB" id="9768556at2"/>
<dbReference type="AlphaFoldDB" id="A0A4P7VQI6"/>
<dbReference type="Gene3D" id="3.40.50.300">
    <property type="entry name" value="P-loop containing nucleotide triphosphate hydrolases"/>
    <property type="match status" value="1"/>
</dbReference>
<evidence type="ECO:0008006" key="3">
    <source>
        <dbReference type="Google" id="ProtNLM"/>
    </source>
</evidence>